<dbReference type="GO" id="GO:0016020">
    <property type="term" value="C:membrane"/>
    <property type="evidence" value="ECO:0007669"/>
    <property type="project" value="InterPro"/>
</dbReference>
<dbReference type="NCBIfam" id="NF008528">
    <property type="entry name" value="PRK11463.1-2"/>
    <property type="match status" value="1"/>
</dbReference>
<evidence type="ECO:0000313" key="4">
    <source>
        <dbReference type="Proteomes" id="UP000198703"/>
    </source>
</evidence>
<dbReference type="STRING" id="89524.SAMN05444370_10937"/>
<dbReference type="InterPro" id="IPR007313">
    <property type="entry name" value="FxsA"/>
</dbReference>
<dbReference type="EMBL" id="FNQM01000009">
    <property type="protein sequence ID" value="SEA67633.1"/>
    <property type="molecule type" value="Genomic_DNA"/>
</dbReference>
<keyword evidence="2" id="KW-0812">Transmembrane</keyword>
<dbReference type="Proteomes" id="UP000198703">
    <property type="component" value="Unassembled WGS sequence"/>
</dbReference>
<gene>
    <name evidence="3" type="ORF">SAMN05444370_10937</name>
</gene>
<evidence type="ECO:0000256" key="1">
    <source>
        <dbReference type="SAM" id="MobiDB-lite"/>
    </source>
</evidence>
<reference evidence="3 4" key="1">
    <citation type="submission" date="2016-10" db="EMBL/GenBank/DDBJ databases">
        <authorList>
            <person name="de Groot N.N."/>
        </authorList>
    </citation>
    <scope>NUCLEOTIDE SEQUENCE [LARGE SCALE GENOMIC DNA]</scope>
    <source>
        <strain evidence="3 4">DSM 15345</strain>
    </source>
</reference>
<name>A0A1H4D487_9RHOB</name>
<keyword evidence="2" id="KW-0472">Membrane</keyword>
<feature type="compositionally biased region" description="Gly residues" evidence="1">
    <location>
        <begin position="132"/>
        <end position="142"/>
    </location>
</feature>
<dbReference type="PANTHER" id="PTHR35335">
    <property type="entry name" value="UPF0716 PROTEIN FXSA"/>
    <property type="match status" value="1"/>
</dbReference>
<protein>
    <submittedName>
        <fullName evidence="3">UPF0716 protein FxsA</fullName>
    </submittedName>
</protein>
<feature type="region of interest" description="Disordered" evidence="1">
    <location>
        <begin position="123"/>
        <end position="147"/>
    </location>
</feature>
<feature type="transmembrane region" description="Helical" evidence="2">
    <location>
        <begin position="68"/>
        <end position="89"/>
    </location>
</feature>
<organism evidence="3 4">
    <name type="scientific">Rubrimonas cliftonensis</name>
    <dbReference type="NCBI Taxonomy" id="89524"/>
    <lineage>
        <taxon>Bacteria</taxon>
        <taxon>Pseudomonadati</taxon>
        <taxon>Pseudomonadota</taxon>
        <taxon>Alphaproteobacteria</taxon>
        <taxon>Rhodobacterales</taxon>
        <taxon>Paracoccaceae</taxon>
        <taxon>Rubrimonas</taxon>
    </lineage>
</organism>
<evidence type="ECO:0000313" key="3">
    <source>
        <dbReference type="EMBL" id="SEA67633.1"/>
    </source>
</evidence>
<accession>A0A1H4D487</accession>
<sequence length="171" mass="17296">MPLLIALLVVPLVEIALFVQVGGAIGLWSTIGLVILTAVAGTVLLRAQGFAAISALQSSLERGEDPSGPLAHGALLLLAGALLLTPGFFTDAVGLALMAPQARAALIRWAGPRVAARVVRMGPGRGRPAAEPGGGGWRGPVGGEADAPIEAEYREIDGGADAGRRDGDAPR</sequence>
<dbReference type="RefSeq" id="WP_093254383.1">
    <property type="nucleotide sequence ID" value="NZ_FNQM01000009.1"/>
</dbReference>
<evidence type="ECO:0000256" key="2">
    <source>
        <dbReference type="SAM" id="Phobius"/>
    </source>
</evidence>
<dbReference type="Pfam" id="PF04186">
    <property type="entry name" value="FxsA"/>
    <property type="match status" value="1"/>
</dbReference>
<keyword evidence="2" id="KW-1133">Transmembrane helix</keyword>
<dbReference type="AlphaFoldDB" id="A0A1H4D487"/>
<dbReference type="OrthoDB" id="9792788at2"/>
<proteinExistence type="predicted"/>
<feature type="transmembrane region" description="Helical" evidence="2">
    <location>
        <begin position="25"/>
        <end position="47"/>
    </location>
</feature>
<dbReference type="PANTHER" id="PTHR35335:SF1">
    <property type="entry name" value="UPF0716 PROTEIN FXSA"/>
    <property type="match status" value="1"/>
</dbReference>
<keyword evidence="4" id="KW-1185">Reference proteome</keyword>